<name>A0ACB8C8U0_DERSI</name>
<gene>
    <name evidence="1" type="ORF">HPB49_010408</name>
</gene>
<dbReference type="Proteomes" id="UP000821865">
    <property type="component" value="Chromosome 8"/>
</dbReference>
<proteinExistence type="predicted"/>
<organism evidence="1 2">
    <name type="scientific">Dermacentor silvarum</name>
    <name type="common">Tick</name>
    <dbReference type="NCBI Taxonomy" id="543639"/>
    <lineage>
        <taxon>Eukaryota</taxon>
        <taxon>Metazoa</taxon>
        <taxon>Ecdysozoa</taxon>
        <taxon>Arthropoda</taxon>
        <taxon>Chelicerata</taxon>
        <taxon>Arachnida</taxon>
        <taxon>Acari</taxon>
        <taxon>Parasitiformes</taxon>
        <taxon>Ixodida</taxon>
        <taxon>Ixodoidea</taxon>
        <taxon>Ixodidae</taxon>
        <taxon>Rhipicephalinae</taxon>
        <taxon>Dermacentor</taxon>
    </lineage>
</organism>
<evidence type="ECO:0000313" key="2">
    <source>
        <dbReference type="Proteomes" id="UP000821865"/>
    </source>
</evidence>
<evidence type="ECO:0000313" key="1">
    <source>
        <dbReference type="EMBL" id="KAH7937296.1"/>
    </source>
</evidence>
<comment type="caution">
    <text evidence="1">The sequence shown here is derived from an EMBL/GenBank/DDBJ whole genome shotgun (WGS) entry which is preliminary data.</text>
</comment>
<reference evidence="1" key="1">
    <citation type="submission" date="2020-05" db="EMBL/GenBank/DDBJ databases">
        <title>Large-scale comparative analyses of tick genomes elucidate their genetic diversity and vector capacities.</title>
        <authorList>
            <person name="Jia N."/>
            <person name="Wang J."/>
            <person name="Shi W."/>
            <person name="Du L."/>
            <person name="Sun Y."/>
            <person name="Zhan W."/>
            <person name="Jiang J."/>
            <person name="Wang Q."/>
            <person name="Zhang B."/>
            <person name="Ji P."/>
            <person name="Sakyi L.B."/>
            <person name="Cui X."/>
            <person name="Yuan T."/>
            <person name="Jiang B."/>
            <person name="Yang W."/>
            <person name="Lam T.T.-Y."/>
            <person name="Chang Q."/>
            <person name="Ding S."/>
            <person name="Wang X."/>
            <person name="Zhu J."/>
            <person name="Ruan X."/>
            <person name="Zhao L."/>
            <person name="Wei J."/>
            <person name="Que T."/>
            <person name="Du C."/>
            <person name="Cheng J."/>
            <person name="Dai P."/>
            <person name="Han X."/>
            <person name="Huang E."/>
            <person name="Gao Y."/>
            <person name="Liu J."/>
            <person name="Shao H."/>
            <person name="Ye R."/>
            <person name="Li L."/>
            <person name="Wei W."/>
            <person name="Wang X."/>
            <person name="Wang C."/>
            <person name="Yang T."/>
            <person name="Huo Q."/>
            <person name="Li W."/>
            <person name="Guo W."/>
            <person name="Chen H."/>
            <person name="Zhou L."/>
            <person name="Ni X."/>
            <person name="Tian J."/>
            <person name="Zhou Y."/>
            <person name="Sheng Y."/>
            <person name="Liu T."/>
            <person name="Pan Y."/>
            <person name="Xia L."/>
            <person name="Li J."/>
            <person name="Zhao F."/>
            <person name="Cao W."/>
        </authorList>
    </citation>
    <scope>NUCLEOTIDE SEQUENCE</scope>
    <source>
        <strain evidence="1">Dsil-2018</strain>
    </source>
</reference>
<protein>
    <submittedName>
        <fullName evidence="1">Uncharacterized protein</fullName>
    </submittedName>
</protein>
<dbReference type="EMBL" id="CM023477">
    <property type="protein sequence ID" value="KAH7937296.1"/>
    <property type="molecule type" value="Genomic_DNA"/>
</dbReference>
<keyword evidence="2" id="KW-1185">Reference proteome</keyword>
<sequence>MAAEYAWWRKVGGRCARKRVGFSGNELSTMARAEAALNKCGQRTRFIWLCTVVLMAMVMSSAAPSAFTDELGVSWRPAGMPEAVPWAPGSARSSRHVARELVHCGAASCAEAVAVAMPPHGRLVWRAPKGVGPQRDLQEALYRLPAVLSHPLELHWWPHKAVVPFRGPFLVLVSTRPENVARRAAIRAGWGNATRYPAGSFRLIFFLAAPAKATKKSVQVQRLLNESDLYLDMAVEAFDLSSTRAMMLEWAPEYAHNARIVFWTRDDAVVNAGRLLAWMRRLSAAPGDVFGRVAGVPDRGTGWLGRRITYLPWKRLEQCAYFLKMAALVRMSSVYEDVPRPFRQSDAAGIVAPSLARRANLSLVAIGGFAPCPSGARNTNRTIP</sequence>
<accession>A0ACB8C8U0</accession>